<dbReference type="RefSeq" id="XP_075107101.1">
    <property type="nucleotide sequence ID" value="XM_075251000.1"/>
</dbReference>
<accession>A0AC58UC81</accession>
<evidence type="ECO:0000313" key="1">
    <source>
        <dbReference type="Proteomes" id="UP000790787"/>
    </source>
</evidence>
<organism evidence="1 2">
    <name type="scientific">Nicotiana tabacum</name>
    <name type="common">Common tobacco</name>
    <dbReference type="NCBI Taxonomy" id="4097"/>
    <lineage>
        <taxon>Eukaryota</taxon>
        <taxon>Viridiplantae</taxon>
        <taxon>Streptophyta</taxon>
        <taxon>Embryophyta</taxon>
        <taxon>Tracheophyta</taxon>
        <taxon>Spermatophyta</taxon>
        <taxon>Magnoliopsida</taxon>
        <taxon>eudicotyledons</taxon>
        <taxon>Gunneridae</taxon>
        <taxon>Pentapetalae</taxon>
        <taxon>asterids</taxon>
        <taxon>lamiids</taxon>
        <taxon>Solanales</taxon>
        <taxon>Solanaceae</taxon>
        <taxon>Nicotianoideae</taxon>
        <taxon>Nicotianeae</taxon>
        <taxon>Nicotiana</taxon>
    </lineage>
</organism>
<reference evidence="1" key="1">
    <citation type="journal article" date="2014" name="Nat. Commun.">
        <title>The tobacco genome sequence and its comparison with those of tomato and potato.</title>
        <authorList>
            <person name="Sierro N."/>
            <person name="Battey J.N."/>
            <person name="Ouadi S."/>
            <person name="Bakaher N."/>
            <person name="Bovet L."/>
            <person name="Willig A."/>
            <person name="Goepfert S."/>
            <person name="Peitsch M.C."/>
            <person name="Ivanov N.V."/>
        </authorList>
    </citation>
    <scope>NUCLEOTIDE SEQUENCE [LARGE SCALE GENOMIC DNA]</scope>
</reference>
<evidence type="ECO:0000313" key="2">
    <source>
        <dbReference type="RefSeq" id="XP_075107101.1"/>
    </source>
</evidence>
<name>A0AC58UC81_TOBAC</name>
<sequence length="124" mass="14529">MAEAMAIQVGLKWCIDYGYKEVEVESDSLVLINAINKHIGTPWQIAHLVEQIRELRQEGNFKFSYCYREANCTADLLANWSIYKTSTFFTEADTLPLKVRATLKNDRDQLVNFRIRTRKKFYDV</sequence>
<protein>
    <submittedName>
        <fullName evidence="2">Uncharacterized protein LOC142180078</fullName>
    </submittedName>
</protein>
<gene>
    <name evidence="2" type="primary">LOC142180078</name>
</gene>
<reference evidence="2" key="2">
    <citation type="submission" date="2025-08" db="UniProtKB">
        <authorList>
            <consortium name="RefSeq"/>
        </authorList>
    </citation>
    <scope>IDENTIFICATION</scope>
    <source>
        <tissue evidence="2">Leaf</tissue>
    </source>
</reference>
<keyword evidence="1" id="KW-1185">Reference proteome</keyword>
<dbReference type="Proteomes" id="UP000790787">
    <property type="component" value="Chromosome 4"/>
</dbReference>
<proteinExistence type="predicted"/>